<keyword evidence="2" id="KW-0378">Hydrolase</keyword>
<dbReference type="PROSITE" id="PS51206">
    <property type="entry name" value="SF3_HELICASE_1"/>
    <property type="match status" value="1"/>
</dbReference>
<name>A0A1Y1IHH4_KLENI</name>
<proteinExistence type="predicted"/>
<dbReference type="InterPro" id="IPR027417">
    <property type="entry name" value="P-loop_NTPase"/>
</dbReference>
<reference evidence="6 7" key="1">
    <citation type="journal article" date="2014" name="Nat. Commun.">
        <title>Klebsormidium flaccidum genome reveals primary factors for plant terrestrial adaptation.</title>
        <authorList>
            <person name="Hori K."/>
            <person name="Maruyama F."/>
            <person name="Fujisawa T."/>
            <person name="Togashi T."/>
            <person name="Yamamoto N."/>
            <person name="Seo M."/>
            <person name="Sato S."/>
            <person name="Yamada T."/>
            <person name="Mori H."/>
            <person name="Tajima N."/>
            <person name="Moriyama T."/>
            <person name="Ikeuchi M."/>
            <person name="Watanabe M."/>
            <person name="Wada H."/>
            <person name="Kobayashi K."/>
            <person name="Saito M."/>
            <person name="Masuda T."/>
            <person name="Sasaki-Sekimoto Y."/>
            <person name="Mashiguchi K."/>
            <person name="Awai K."/>
            <person name="Shimojima M."/>
            <person name="Masuda S."/>
            <person name="Iwai M."/>
            <person name="Nobusawa T."/>
            <person name="Narise T."/>
            <person name="Kondo S."/>
            <person name="Saito H."/>
            <person name="Sato R."/>
            <person name="Murakawa M."/>
            <person name="Ihara Y."/>
            <person name="Oshima-Yamada Y."/>
            <person name="Ohtaka K."/>
            <person name="Satoh M."/>
            <person name="Sonobe K."/>
            <person name="Ishii M."/>
            <person name="Ohtani R."/>
            <person name="Kanamori-Sato M."/>
            <person name="Honoki R."/>
            <person name="Miyazaki D."/>
            <person name="Mochizuki H."/>
            <person name="Umetsu J."/>
            <person name="Higashi K."/>
            <person name="Shibata D."/>
            <person name="Kamiya Y."/>
            <person name="Sato N."/>
            <person name="Nakamura Y."/>
            <person name="Tabata S."/>
            <person name="Ida S."/>
            <person name="Kurokawa K."/>
            <person name="Ohta H."/>
        </authorList>
    </citation>
    <scope>NUCLEOTIDE SEQUENCE [LARGE SCALE GENOMIC DNA]</scope>
    <source>
        <strain evidence="6 7">NIES-2285</strain>
    </source>
</reference>
<dbReference type="NCBIfam" id="TIGR01613">
    <property type="entry name" value="primase_Cterm"/>
    <property type="match status" value="1"/>
</dbReference>
<accession>A0A1Y1IHH4</accession>
<protein>
    <recommendedName>
        <fullName evidence="5">SF3 helicase domain-containing protein</fullName>
    </recommendedName>
</protein>
<dbReference type="InterPro" id="IPR015330">
    <property type="entry name" value="DNA_primase/pol_bifunc_N"/>
</dbReference>
<keyword evidence="3" id="KW-0067">ATP-binding</keyword>
<dbReference type="PANTHER" id="PTHR35372:SF2">
    <property type="entry name" value="SF3 HELICASE DOMAIN-CONTAINING PROTEIN"/>
    <property type="match status" value="1"/>
</dbReference>
<evidence type="ECO:0000256" key="3">
    <source>
        <dbReference type="ARBA" id="ARBA00022840"/>
    </source>
</evidence>
<feature type="compositionally biased region" description="Acidic residues" evidence="4">
    <location>
        <begin position="411"/>
        <end position="443"/>
    </location>
</feature>
<dbReference type="SUPFAM" id="SSF56747">
    <property type="entry name" value="Prim-pol domain"/>
    <property type="match status" value="1"/>
</dbReference>
<dbReference type="PANTHER" id="PTHR35372">
    <property type="entry name" value="ATP BINDING PROTEIN-RELATED"/>
    <property type="match status" value="1"/>
</dbReference>
<feature type="compositionally biased region" description="Low complexity" evidence="4">
    <location>
        <begin position="128"/>
        <end position="144"/>
    </location>
</feature>
<feature type="compositionally biased region" description="Low complexity" evidence="4">
    <location>
        <begin position="353"/>
        <end position="367"/>
    </location>
</feature>
<evidence type="ECO:0000256" key="2">
    <source>
        <dbReference type="ARBA" id="ARBA00022801"/>
    </source>
</evidence>
<feature type="region of interest" description="Disordered" evidence="4">
    <location>
        <begin position="330"/>
        <end position="595"/>
    </location>
</feature>
<dbReference type="GO" id="GO:0016787">
    <property type="term" value="F:hydrolase activity"/>
    <property type="evidence" value="ECO:0007669"/>
    <property type="project" value="UniProtKB-KW"/>
</dbReference>
<evidence type="ECO:0000256" key="1">
    <source>
        <dbReference type="ARBA" id="ARBA00022741"/>
    </source>
</evidence>
<dbReference type="EMBL" id="DF237576">
    <property type="protein sequence ID" value="GAQ90320.1"/>
    <property type="molecule type" value="Genomic_DNA"/>
</dbReference>
<evidence type="ECO:0000313" key="7">
    <source>
        <dbReference type="Proteomes" id="UP000054558"/>
    </source>
</evidence>
<evidence type="ECO:0000313" key="6">
    <source>
        <dbReference type="EMBL" id="GAQ90320.1"/>
    </source>
</evidence>
<feature type="region of interest" description="Disordered" evidence="4">
    <location>
        <begin position="649"/>
        <end position="692"/>
    </location>
</feature>
<organism evidence="6 7">
    <name type="scientific">Klebsormidium nitens</name>
    <name type="common">Green alga</name>
    <name type="synonym">Ulothrix nitens</name>
    <dbReference type="NCBI Taxonomy" id="105231"/>
    <lineage>
        <taxon>Eukaryota</taxon>
        <taxon>Viridiplantae</taxon>
        <taxon>Streptophyta</taxon>
        <taxon>Klebsormidiophyceae</taxon>
        <taxon>Klebsormidiales</taxon>
        <taxon>Klebsormidiaceae</taxon>
        <taxon>Klebsormidium</taxon>
    </lineage>
</organism>
<dbReference type="InterPro" id="IPR006500">
    <property type="entry name" value="Helicase_put_C_phage/plasmid"/>
</dbReference>
<evidence type="ECO:0000256" key="4">
    <source>
        <dbReference type="SAM" id="MobiDB-lite"/>
    </source>
</evidence>
<dbReference type="Proteomes" id="UP000054558">
    <property type="component" value="Unassembled WGS sequence"/>
</dbReference>
<feature type="compositionally biased region" description="Basic and acidic residues" evidence="4">
    <location>
        <begin position="532"/>
        <end position="542"/>
    </location>
</feature>
<sequence>MHSADPHSLHCHECGTTAEYGLRGSKEGGETRYLCSAHSRFNGCFCIDKDRAVWVRGRVQRRLEAAVAWLEEELQQMEGPATSLAESASCLPVWEAANFKAALPPTKPMSHALLAILLMIGCVESNPGPSSDGVVGSADSASASFPPLSQSRPTPVGSGGGDWDVEDARMEESGGPSMEAESQGEDIEDVEFNREEESSDEETSQDRAFRNDSPQPLDHPPFCEYAAMDAELWPSETESGVQLGGPRKRVKRVGSEQSGESQPRQRRRRRVILSEAEAEAGESGSEEGGQSATSSEWGDLRNDDDPFWGWDDERESEELRQYFSVCRIHPRSGQERRESLARQAVPQHGESMAPVAATAATSAGPSVRDASMSAATSALPTRASPRAAVQETTPFRQAASKDNHQLTNSPSEDESQSSESEGEGEDIEGAEFEREEESSDEETPQGSMFDDASQDEENPVVQHGRYNAAMDIDSESEDFPQLLRRRFKRGAPEGATNLRSPLQTRRRARAMLASSESSSEEGSPPRHQSPARVEDMGRRGADPPESGAGADHPMPEAAPQTGDSVPRWLSSEPPPRPEDDGWLEGDDLGPGDVDQVGEDFVTKCVIVPRPPRGCSSSACPAVATSAAAASGLSVCEPCAPVAVRPSAHASRTAAGDLPRSPPPSPTGQAGPSSAARVPCADASPRPAAQTSPVPGAPCVDPCLATAHHFHSLGVVSMTLQIRAYKNRKGVEKKKPIGLRRDWESKCDIGNCLQSWVQPRQNCLAMSTGASDMYVVDIDSKDGGCEAFDEMLAEHGALPADTPWEWTGHRPGKHFFFSLSQSKEAGLQGVRNKGGVWYKGKKVGIDTRGERGMLFVAPSSYKGLDGTVRQYEWVQEIAPDRSNLRALPGWLIQIFNASDAHPPASAPRSSDRVARCAVRFTEDVDDPVEVAHPPATALLRRIEESVAATGDLRSRFDKRKRSPVGDMYVFRVAGERTCPYGAHHSGSNNFCVLVHGKKLLYHCSSSECCDIQPKRMIGELTLQESMLGRDSALWSGGHDCLREADEGVCGQLGLSGRQGWQPDCCPDVFGQPQALARFEGLACWTYRPGYMCTKFDDVAFRGLDLPTPTLDAFLADIFNDDRGLIDFMQRLWGYAMNGRTSEEIIVFLLGSGGNGKGVCKQMLETTLGAYYGVMSKDAVVKPPGQRAPSKGAATGYLAELQGLRVAITDETSPGERVDLGLVLTMTGGGKISSRLLYQNNVSFRFSHTPFIQTNYDPEVPPTLAIQPNVERRLVVVQFPNEYVSDDKFDESNPKHRHLDTELKERMETPAVCEEFLTFLVRGSCAWYADPSVLRRHPPAVQAAKMAWLRRGDKLQTFLQSEHCQVDPEGTPEGAQSVAWEDDFWRQFQEFAGVKMSKEELARQMRAKGYNRTKRGGRFDGVPPSQRSSCYVGLKCEYE</sequence>
<gene>
    <name evidence="6" type="ORF">KFL_006270020</name>
</gene>
<keyword evidence="7" id="KW-1185">Reference proteome</keyword>
<dbReference type="Pfam" id="PF09250">
    <property type="entry name" value="Prim-Pol"/>
    <property type="match status" value="1"/>
</dbReference>
<feature type="compositionally biased region" description="Acidic residues" evidence="4">
    <location>
        <begin position="580"/>
        <end position="589"/>
    </location>
</feature>
<dbReference type="InterPro" id="IPR051620">
    <property type="entry name" value="ORF904-like_C"/>
</dbReference>
<feature type="domain" description="SF3 helicase" evidence="5">
    <location>
        <begin position="1122"/>
        <end position="1290"/>
    </location>
</feature>
<evidence type="ECO:0000259" key="5">
    <source>
        <dbReference type="PROSITE" id="PS51206"/>
    </source>
</evidence>
<dbReference type="GO" id="GO:0005524">
    <property type="term" value="F:ATP binding"/>
    <property type="evidence" value="ECO:0007669"/>
    <property type="project" value="UniProtKB-KW"/>
</dbReference>
<dbReference type="Gene3D" id="3.40.50.300">
    <property type="entry name" value="P-loop containing nucleotide triphosphate hydrolases"/>
    <property type="match status" value="1"/>
</dbReference>
<feature type="region of interest" description="Disordered" evidence="4">
    <location>
        <begin position="128"/>
        <end position="312"/>
    </location>
</feature>
<dbReference type="InterPro" id="IPR014015">
    <property type="entry name" value="Helicase_SF3_DNA-vir"/>
</dbReference>
<keyword evidence="1" id="KW-0547">Nucleotide-binding</keyword>